<name>A0ABZ1U9R0_9ACTN</name>
<organism evidence="1 2">
    <name type="scientific">Kitasatospora purpeofusca</name>
    <dbReference type="NCBI Taxonomy" id="67352"/>
    <lineage>
        <taxon>Bacteria</taxon>
        <taxon>Bacillati</taxon>
        <taxon>Actinomycetota</taxon>
        <taxon>Actinomycetes</taxon>
        <taxon>Kitasatosporales</taxon>
        <taxon>Streptomycetaceae</taxon>
        <taxon>Kitasatospora</taxon>
    </lineage>
</organism>
<evidence type="ECO:0000313" key="2">
    <source>
        <dbReference type="Proteomes" id="UP001432222"/>
    </source>
</evidence>
<dbReference type="EMBL" id="CP108110">
    <property type="protein sequence ID" value="WUQ87913.1"/>
    <property type="molecule type" value="Genomic_DNA"/>
</dbReference>
<proteinExistence type="predicted"/>
<dbReference type="SUPFAM" id="SSF160631">
    <property type="entry name" value="SMI1/KNR4-like"/>
    <property type="match status" value="1"/>
</dbReference>
<reference evidence="1" key="1">
    <citation type="submission" date="2022-10" db="EMBL/GenBank/DDBJ databases">
        <title>The complete genomes of actinobacterial strains from the NBC collection.</title>
        <authorList>
            <person name="Joergensen T.S."/>
            <person name="Alvarez Arevalo M."/>
            <person name="Sterndorff E.B."/>
            <person name="Faurdal D."/>
            <person name="Vuksanovic O."/>
            <person name="Mourched A.-S."/>
            <person name="Charusanti P."/>
            <person name="Shaw S."/>
            <person name="Blin K."/>
            <person name="Weber T."/>
        </authorList>
    </citation>
    <scope>NUCLEOTIDE SEQUENCE</scope>
    <source>
        <strain evidence="1">NBC_00222</strain>
    </source>
</reference>
<dbReference type="InterPro" id="IPR037883">
    <property type="entry name" value="Knr4/Smi1-like_sf"/>
</dbReference>
<dbReference type="Proteomes" id="UP001432222">
    <property type="component" value="Chromosome"/>
</dbReference>
<protein>
    <submittedName>
        <fullName evidence="1">SMI1/KNR4 family protein</fullName>
    </submittedName>
</protein>
<keyword evidence="2" id="KW-1185">Reference proteome</keyword>
<accession>A0ABZ1U9R0</accession>
<gene>
    <name evidence="1" type="ORF">OHA16_35985</name>
</gene>
<evidence type="ECO:0000313" key="1">
    <source>
        <dbReference type="EMBL" id="WUQ87913.1"/>
    </source>
</evidence>
<dbReference type="Gene3D" id="3.40.1580.10">
    <property type="entry name" value="SMI1/KNR4-like"/>
    <property type="match status" value="1"/>
</dbReference>
<dbReference type="RefSeq" id="WP_328958468.1">
    <property type="nucleotide sequence ID" value="NZ_CP108110.1"/>
</dbReference>
<sequence length="201" mass="22178">MISSSDMTRLREIMPPHASAGDEPGGFGGLFPLGVTSLPSDYLEFMRIYGGGAVDDALVVAVPKASSGIGVPPIDIFEMTSDARLMWDREMSEDVNLESSSGVLSWGITSSSDILCWDASLDDPDSWPVVVFNRGRASWRRYECGMVKFIVGIFCREFDDIPIGEVSLWGNASPRFLNWREEIRLFESGVSPWTGRPIPSF</sequence>